<dbReference type="EC" id="2.3.1.180" evidence="3 13"/>
<evidence type="ECO:0000256" key="2">
    <source>
        <dbReference type="ARBA" id="ARBA00008642"/>
    </source>
</evidence>
<feature type="domain" description="Beta-ketoacyl-[acyl-carrier-protein] synthase III N-terminal" evidence="15">
    <location>
        <begin position="108"/>
        <end position="187"/>
    </location>
</feature>
<keyword evidence="8 13" id="KW-0443">Lipid metabolism</keyword>
<dbReference type="CDD" id="cd00830">
    <property type="entry name" value="KAS_III"/>
    <property type="match status" value="1"/>
</dbReference>
<dbReference type="GO" id="GO:0044550">
    <property type="term" value="P:secondary metabolite biosynthetic process"/>
    <property type="evidence" value="ECO:0007669"/>
    <property type="project" value="TreeGrafter"/>
</dbReference>
<comment type="catalytic activity">
    <reaction evidence="12">
        <text>malonyl-[ACP] + acetyl-CoA + H(+) = 3-oxobutanoyl-[ACP] + CO2 + CoA</text>
        <dbReference type="Rhea" id="RHEA:12080"/>
        <dbReference type="Rhea" id="RHEA-COMP:9623"/>
        <dbReference type="Rhea" id="RHEA-COMP:9625"/>
        <dbReference type="ChEBI" id="CHEBI:15378"/>
        <dbReference type="ChEBI" id="CHEBI:16526"/>
        <dbReference type="ChEBI" id="CHEBI:57287"/>
        <dbReference type="ChEBI" id="CHEBI:57288"/>
        <dbReference type="ChEBI" id="CHEBI:78449"/>
        <dbReference type="ChEBI" id="CHEBI:78450"/>
        <dbReference type="EC" id="2.3.1.180"/>
    </reaction>
    <physiologicalReaction direction="left-to-right" evidence="12">
        <dbReference type="Rhea" id="RHEA:12081"/>
    </physiologicalReaction>
</comment>
<evidence type="ECO:0000259" key="14">
    <source>
        <dbReference type="Pfam" id="PF08541"/>
    </source>
</evidence>
<evidence type="ECO:0000256" key="8">
    <source>
        <dbReference type="ARBA" id="ARBA00023098"/>
    </source>
</evidence>
<sequence length="340" mass="36967">MRYATLKSIASYVPPTCVTNADFEKILDTSDEWIVKRTGIKTRYFALPSQNTSDLAYEAGKKAMQRAGVGAEDIDAVIVATLSPDYLTMPSTACITSYKLGIENKPAFDISSACSGFIYLLSLAKSFVESGTYKRILIIGAEKVSSVLDFSDRSTCVLFGDGAGACVIESTEDKNAAILDVHTSANGKHQDFLCTPRIQSVSQSIFSDKLESSKSSCLHDSTYLQMKGNETFKLAVKTLVNDVNNILTNNALQPQDIAYFIPHQANLRIINAVGEQLSFNEKQLVISVQKYGNTSAASIPMAMNDLYEENKLKYGDLMLLDAFGGGLTWGSALVRFGGTN</sequence>
<dbReference type="SUPFAM" id="SSF53901">
    <property type="entry name" value="Thiolase-like"/>
    <property type="match status" value="1"/>
</dbReference>
<name>A0A377JVP0_9HELI</name>
<feature type="region of interest" description="ACP-binding" evidence="13">
    <location>
        <begin position="264"/>
        <end position="268"/>
    </location>
</feature>
<evidence type="ECO:0000256" key="13">
    <source>
        <dbReference type="HAMAP-Rule" id="MF_01815"/>
    </source>
</evidence>
<keyword evidence="11 13" id="KW-0012">Acyltransferase</keyword>
<comment type="pathway">
    <text evidence="1 13">Lipid metabolism; fatty acid biosynthesis.</text>
</comment>
<dbReference type="PANTHER" id="PTHR34069:SF2">
    <property type="entry name" value="BETA-KETOACYL-[ACYL-CARRIER-PROTEIN] SYNTHASE III"/>
    <property type="match status" value="1"/>
</dbReference>
<evidence type="ECO:0000256" key="6">
    <source>
        <dbReference type="ARBA" id="ARBA00022679"/>
    </source>
</evidence>
<feature type="active site" evidence="13">
    <location>
        <position position="263"/>
    </location>
</feature>
<proteinExistence type="inferred from homology"/>
<dbReference type="FunFam" id="3.40.47.10:FF:000004">
    <property type="entry name" value="3-oxoacyl-[acyl-carrier-protein] synthase 3"/>
    <property type="match status" value="1"/>
</dbReference>
<keyword evidence="4 13" id="KW-0963">Cytoplasm</keyword>
<dbReference type="InterPro" id="IPR016039">
    <property type="entry name" value="Thiolase-like"/>
</dbReference>
<dbReference type="UniPathway" id="UPA00094"/>
<keyword evidence="9 13" id="KW-0275">Fatty acid biosynthesis</keyword>
<dbReference type="InterPro" id="IPR013747">
    <property type="entry name" value="ACP_syn_III_C"/>
</dbReference>
<dbReference type="NCBIfam" id="NF006829">
    <property type="entry name" value="PRK09352.1"/>
    <property type="match status" value="1"/>
</dbReference>
<feature type="domain" description="Beta-ketoacyl-[acyl-carrier-protein] synthase III C-terminal" evidence="14">
    <location>
        <begin position="247"/>
        <end position="335"/>
    </location>
</feature>
<dbReference type="EMBL" id="UGHZ01000003">
    <property type="protein sequence ID" value="STP13507.1"/>
    <property type="molecule type" value="Genomic_DNA"/>
</dbReference>
<dbReference type="AlphaFoldDB" id="A0A377JVP0"/>
<protein>
    <recommendedName>
        <fullName evidence="3 13">Beta-ketoacyl-[acyl-carrier-protein] synthase III</fullName>
        <shortName evidence="13">Beta-ketoacyl-ACP synthase III</shortName>
        <shortName evidence="13">KAS III</shortName>
        <ecNumber evidence="3 13">2.3.1.180</ecNumber>
    </recommendedName>
    <alternativeName>
        <fullName evidence="13">3-oxoacyl-[acyl-carrier-protein] synthase 3</fullName>
    </alternativeName>
    <alternativeName>
        <fullName evidence="13">3-oxoacyl-[acyl-carrier-protein] synthase III</fullName>
    </alternativeName>
</protein>
<evidence type="ECO:0000313" key="17">
    <source>
        <dbReference type="Proteomes" id="UP000255335"/>
    </source>
</evidence>
<accession>A0A377JVP0</accession>
<organism evidence="16 17">
    <name type="scientific">Helicobacter cinaedi</name>
    <dbReference type="NCBI Taxonomy" id="213"/>
    <lineage>
        <taxon>Bacteria</taxon>
        <taxon>Pseudomonadati</taxon>
        <taxon>Campylobacterota</taxon>
        <taxon>Epsilonproteobacteria</taxon>
        <taxon>Campylobacterales</taxon>
        <taxon>Helicobacteraceae</taxon>
        <taxon>Helicobacter</taxon>
    </lineage>
</organism>
<dbReference type="InterPro" id="IPR013751">
    <property type="entry name" value="ACP_syn_III_N"/>
</dbReference>
<evidence type="ECO:0000313" key="16">
    <source>
        <dbReference type="EMBL" id="STP13507.1"/>
    </source>
</evidence>
<dbReference type="Gene3D" id="3.40.47.10">
    <property type="match status" value="1"/>
</dbReference>
<comment type="subunit">
    <text evidence="13">Homodimer.</text>
</comment>
<feature type="active site" evidence="13">
    <location>
        <position position="114"/>
    </location>
</feature>
<evidence type="ECO:0000256" key="7">
    <source>
        <dbReference type="ARBA" id="ARBA00022832"/>
    </source>
</evidence>
<dbReference type="NCBIfam" id="TIGR00747">
    <property type="entry name" value="fabH"/>
    <property type="match status" value="1"/>
</dbReference>
<dbReference type="Proteomes" id="UP000255335">
    <property type="component" value="Unassembled WGS sequence"/>
</dbReference>
<evidence type="ECO:0000256" key="12">
    <source>
        <dbReference type="ARBA" id="ARBA00051096"/>
    </source>
</evidence>
<comment type="similarity">
    <text evidence="2 13">Belongs to the thiolase-like superfamily. FabH family.</text>
</comment>
<evidence type="ECO:0000256" key="1">
    <source>
        <dbReference type="ARBA" id="ARBA00005194"/>
    </source>
</evidence>
<dbReference type="Pfam" id="PF08545">
    <property type="entry name" value="ACP_syn_III"/>
    <property type="match status" value="1"/>
</dbReference>
<evidence type="ECO:0000256" key="5">
    <source>
        <dbReference type="ARBA" id="ARBA00022516"/>
    </source>
</evidence>
<comment type="domain">
    <text evidence="13">The last Arg residue of the ACP-binding site is essential for the weak association between ACP/AcpP and FabH.</text>
</comment>
<dbReference type="InterPro" id="IPR004655">
    <property type="entry name" value="FabH"/>
</dbReference>
<keyword evidence="10 13" id="KW-0511">Multifunctional enzyme</keyword>
<comment type="function">
    <text evidence="13">Catalyzes the condensation reaction of fatty acid synthesis by the addition to an acyl acceptor of two carbons from malonyl-ACP. Catalyzes the first condensation reaction which initiates fatty acid synthesis and may therefore play a role in governing the total rate of fatty acid production. Possesses both acetoacetyl-ACP synthase and acetyl transacylase activities. Its substrate specificity determines the biosynthesis of branched-chain and/or straight-chain of fatty acids.</text>
</comment>
<dbReference type="PANTHER" id="PTHR34069">
    <property type="entry name" value="3-OXOACYL-[ACYL-CARRIER-PROTEIN] SYNTHASE 3"/>
    <property type="match status" value="1"/>
</dbReference>
<dbReference type="GO" id="GO:0004315">
    <property type="term" value="F:3-oxoacyl-[acyl-carrier-protein] synthase activity"/>
    <property type="evidence" value="ECO:0007669"/>
    <property type="project" value="InterPro"/>
</dbReference>
<evidence type="ECO:0000256" key="3">
    <source>
        <dbReference type="ARBA" id="ARBA00012333"/>
    </source>
</evidence>
<keyword evidence="6 13" id="KW-0808">Transferase</keyword>
<evidence type="ECO:0000256" key="9">
    <source>
        <dbReference type="ARBA" id="ARBA00023160"/>
    </source>
</evidence>
<comment type="subcellular location">
    <subcellularLocation>
        <location evidence="13">Cytoplasm</location>
    </subcellularLocation>
</comment>
<keyword evidence="7 13" id="KW-0276">Fatty acid metabolism</keyword>
<keyword evidence="5 13" id="KW-0444">Lipid biosynthesis</keyword>
<evidence type="ECO:0000259" key="15">
    <source>
        <dbReference type="Pfam" id="PF08545"/>
    </source>
</evidence>
<evidence type="ECO:0000256" key="10">
    <source>
        <dbReference type="ARBA" id="ARBA00023268"/>
    </source>
</evidence>
<dbReference type="GO" id="GO:0006633">
    <property type="term" value="P:fatty acid biosynthetic process"/>
    <property type="evidence" value="ECO:0007669"/>
    <property type="project" value="UniProtKB-UniRule"/>
</dbReference>
<dbReference type="GO" id="GO:0033818">
    <property type="term" value="F:beta-ketoacyl-acyl-carrier-protein synthase III activity"/>
    <property type="evidence" value="ECO:0007669"/>
    <property type="project" value="UniProtKB-UniRule"/>
</dbReference>
<evidence type="ECO:0000256" key="11">
    <source>
        <dbReference type="ARBA" id="ARBA00023315"/>
    </source>
</evidence>
<dbReference type="HAMAP" id="MF_01815">
    <property type="entry name" value="FabH"/>
    <property type="match status" value="1"/>
</dbReference>
<dbReference type="RefSeq" id="WP_115026687.1">
    <property type="nucleotide sequence ID" value="NZ_UGHZ01000003.1"/>
</dbReference>
<dbReference type="Pfam" id="PF08541">
    <property type="entry name" value="ACP_syn_III_C"/>
    <property type="match status" value="1"/>
</dbReference>
<dbReference type="GO" id="GO:0005737">
    <property type="term" value="C:cytoplasm"/>
    <property type="evidence" value="ECO:0007669"/>
    <property type="project" value="UniProtKB-SubCell"/>
</dbReference>
<evidence type="ECO:0000256" key="4">
    <source>
        <dbReference type="ARBA" id="ARBA00022490"/>
    </source>
</evidence>
<gene>
    <name evidence="13 16" type="primary">fabH</name>
    <name evidence="16" type="ORF">NCTC12221_01583</name>
</gene>
<feature type="active site" evidence="13">
    <location>
        <position position="293"/>
    </location>
</feature>
<reference evidence="16 17" key="1">
    <citation type="submission" date="2018-06" db="EMBL/GenBank/DDBJ databases">
        <authorList>
            <consortium name="Pathogen Informatics"/>
            <person name="Doyle S."/>
        </authorList>
    </citation>
    <scope>NUCLEOTIDE SEQUENCE [LARGE SCALE GENOMIC DNA]</scope>
    <source>
        <strain evidence="16 17">NCTC12221</strain>
    </source>
</reference>